<evidence type="ECO:0000256" key="1">
    <source>
        <dbReference type="SAM" id="MobiDB-lite"/>
    </source>
</evidence>
<feature type="compositionally biased region" description="Basic and acidic residues" evidence="1">
    <location>
        <begin position="56"/>
        <end position="65"/>
    </location>
</feature>
<keyword evidence="3" id="KW-1185">Reference proteome</keyword>
<dbReference type="AlphaFoldDB" id="A0A9P3PIW8"/>
<protein>
    <submittedName>
        <fullName evidence="2">Uncharacterized protein</fullName>
    </submittedName>
</protein>
<dbReference type="EMBL" id="BRPK01000004">
    <property type="protein sequence ID" value="GLB37027.1"/>
    <property type="molecule type" value="Genomic_DNA"/>
</dbReference>
<dbReference type="OrthoDB" id="3260716at2759"/>
<sequence>MSGLHDVLAAERETAEGRKQGPVEENKLAPGLPIRDTLIDKDAEAQPGEKIVHKAADTITEERHNGHQQYRKKSPKIHYNQKKPPEVLE</sequence>
<reference evidence="2" key="1">
    <citation type="submission" date="2022-07" db="EMBL/GenBank/DDBJ databases">
        <title>The genome of Lyophyllum shimeji provides insight into the initial evolution of ectomycorrhizal fungal genome.</title>
        <authorList>
            <person name="Kobayashi Y."/>
            <person name="Shibata T."/>
            <person name="Hirakawa H."/>
            <person name="Shigenobu S."/>
            <person name="Nishiyama T."/>
            <person name="Yamada A."/>
            <person name="Hasebe M."/>
            <person name="Kawaguchi M."/>
        </authorList>
    </citation>
    <scope>NUCLEOTIDE SEQUENCE</scope>
    <source>
        <strain evidence="2">AT787</strain>
    </source>
</reference>
<gene>
    <name evidence="2" type="ORF">LshimejAT787_0400780</name>
</gene>
<dbReference type="Proteomes" id="UP001063166">
    <property type="component" value="Unassembled WGS sequence"/>
</dbReference>
<feature type="region of interest" description="Disordered" evidence="1">
    <location>
        <begin position="56"/>
        <end position="89"/>
    </location>
</feature>
<organism evidence="2 3">
    <name type="scientific">Lyophyllum shimeji</name>
    <name type="common">Hon-shimeji</name>
    <name type="synonym">Tricholoma shimeji</name>
    <dbReference type="NCBI Taxonomy" id="47721"/>
    <lineage>
        <taxon>Eukaryota</taxon>
        <taxon>Fungi</taxon>
        <taxon>Dikarya</taxon>
        <taxon>Basidiomycota</taxon>
        <taxon>Agaricomycotina</taxon>
        <taxon>Agaricomycetes</taxon>
        <taxon>Agaricomycetidae</taxon>
        <taxon>Agaricales</taxon>
        <taxon>Tricholomatineae</taxon>
        <taxon>Lyophyllaceae</taxon>
        <taxon>Lyophyllum</taxon>
    </lineage>
</organism>
<name>A0A9P3PIW8_LYOSH</name>
<feature type="compositionally biased region" description="Basic residues" evidence="1">
    <location>
        <begin position="69"/>
        <end position="81"/>
    </location>
</feature>
<feature type="compositionally biased region" description="Basic and acidic residues" evidence="1">
    <location>
        <begin position="8"/>
        <end position="27"/>
    </location>
</feature>
<accession>A0A9P3PIW8</accession>
<evidence type="ECO:0000313" key="3">
    <source>
        <dbReference type="Proteomes" id="UP001063166"/>
    </source>
</evidence>
<feature type="region of interest" description="Disordered" evidence="1">
    <location>
        <begin position="1"/>
        <end position="34"/>
    </location>
</feature>
<proteinExistence type="predicted"/>
<comment type="caution">
    <text evidence="2">The sequence shown here is derived from an EMBL/GenBank/DDBJ whole genome shotgun (WGS) entry which is preliminary data.</text>
</comment>
<evidence type="ECO:0000313" key="2">
    <source>
        <dbReference type="EMBL" id="GLB37027.1"/>
    </source>
</evidence>